<feature type="domain" description="TonB-dependent receptor-like beta-barrel" evidence="10">
    <location>
        <begin position="428"/>
        <end position="912"/>
    </location>
</feature>
<evidence type="ECO:0000259" key="10">
    <source>
        <dbReference type="Pfam" id="PF00593"/>
    </source>
</evidence>
<comment type="similarity">
    <text evidence="8 9">Belongs to the TonB-dependent receptor family.</text>
</comment>
<evidence type="ECO:0000259" key="11">
    <source>
        <dbReference type="Pfam" id="PF07715"/>
    </source>
</evidence>
<keyword evidence="2 8" id="KW-0813">Transport</keyword>
<evidence type="ECO:0000313" key="12">
    <source>
        <dbReference type="EMBL" id="GAA4175828.1"/>
    </source>
</evidence>
<sequence length="1057" mass="117397">MIMFNQPSLHLPKIAVLTCILTTLSAKGFAQSQTFQGKLIDSVSQDAIHGATIRNSHLSKLVSSDQAGNFSIQAQIGDTLRIGFMGYLPKSFIISNQGPLQISLSPNQQSLNEVVVTALGIKKEKQAIGYSVQEIKGKDLVKAREPNAISGLAGRVSGLTITPSTNLFGDPGITLRGRSNILIVVDGMPINTDSWNLSPDDIESYSVLKGANAAALYGNRGQNGAIVITTKRAKTEDKGFQLEFNSSTQLQTGYNAIPKIQTEYGPGSNFQYAFKDGRGGGINDNDYNIWGPRFEGQLIPQYNSPIDPKTGALVPLPWEARGKDNLKKFLQNGLLSTNNIAISSKTERGDIRLSASQLFQRGTTPNTKLGGTNINLTGGINAGSKLRIDASINYNKQYSPNYPNIAYGPNSPIYILTLWGGADYDINDLRNYWQPGKENVQQYNREYTIYDNPWMTAYENLRTYDKDDIYGYVSANYKWNSHLSFNARTSASTWNRNRTIKIPISANLYNYNIGGSRVGGYQETYDTFWENNTEVSLKYQNRISEDIGFTGSVFGNLRTVSAKSLFARTDRGLTVPGVYDLSNSVMPTVSTNDRALRQVGSAYGFVDFDYKNMLFLNLTGRFDKSSTMPIKNNTYFYPSASLSAVISQMVSLPKVISSLKVRGAYANVASDFVNETAQYDIYKLLPAYTNYGRWANSMTGVTYTDVLPNPDLVAERVKTAEIGLETRLFNNRLGVDLAVFRNLEGPRIIELATSVTSGVKARQTNGLTLLRKGIELSIDATAIQRERFSWNVLVNASTNHAWLHDIDGHQTRSGDVRIGERWDSFYVNDFQRDEKGNLIVGTNGLPAYNPYVSKIGYSDNKFTASISNSFRYRDFNFSFLVDGRFGGLIKNVQDAKQWGSGTHPESANSYRLKDWENRDSKDYKGSIMTEGLKIVKGQLSTDQDGKIISDTREFAPNDIPVLWQNWATNYYQSGPITAKDRTFVKLREIVFSYNLPASLLKNARFLRSASVSLVGRNLLYFTGKGTKNMDLDQFTAASSDYQTPSVKSFGLNINATF</sequence>
<dbReference type="InterPro" id="IPR039426">
    <property type="entry name" value="TonB-dep_rcpt-like"/>
</dbReference>
<evidence type="ECO:0000256" key="5">
    <source>
        <dbReference type="ARBA" id="ARBA00023077"/>
    </source>
</evidence>
<dbReference type="Gene3D" id="2.40.170.20">
    <property type="entry name" value="TonB-dependent receptor, beta-barrel domain"/>
    <property type="match status" value="1"/>
</dbReference>
<evidence type="ECO:0000313" key="13">
    <source>
        <dbReference type="Proteomes" id="UP001500167"/>
    </source>
</evidence>
<accession>A0ABP8A1V6</accession>
<dbReference type="PROSITE" id="PS52016">
    <property type="entry name" value="TONB_DEPENDENT_REC_3"/>
    <property type="match status" value="1"/>
</dbReference>
<evidence type="ECO:0000256" key="8">
    <source>
        <dbReference type="PROSITE-ProRule" id="PRU01360"/>
    </source>
</evidence>
<evidence type="ECO:0000256" key="3">
    <source>
        <dbReference type="ARBA" id="ARBA00022452"/>
    </source>
</evidence>
<evidence type="ECO:0000256" key="9">
    <source>
        <dbReference type="RuleBase" id="RU003357"/>
    </source>
</evidence>
<name>A0ABP8A1V6_9SPHI</name>
<dbReference type="InterPro" id="IPR008969">
    <property type="entry name" value="CarboxyPept-like_regulatory"/>
</dbReference>
<keyword evidence="3 8" id="KW-1134">Transmembrane beta strand</keyword>
<protein>
    <submittedName>
        <fullName evidence="12">SusC/RagA family TonB-linked outer membrane protein</fullName>
    </submittedName>
</protein>
<keyword evidence="7 8" id="KW-0998">Cell outer membrane</keyword>
<dbReference type="InterPro" id="IPR023997">
    <property type="entry name" value="TonB-dep_OMP_SusC/RagA_CS"/>
</dbReference>
<proteinExistence type="inferred from homology"/>
<keyword evidence="4 8" id="KW-0812">Transmembrane</keyword>
<dbReference type="InterPro" id="IPR023996">
    <property type="entry name" value="TonB-dep_OMP_SusC/RagA"/>
</dbReference>
<comment type="subcellular location">
    <subcellularLocation>
        <location evidence="1 8">Cell outer membrane</location>
        <topology evidence="1 8">Multi-pass membrane protein</topology>
    </subcellularLocation>
</comment>
<evidence type="ECO:0000256" key="2">
    <source>
        <dbReference type="ARBA" id="ARBA00022448"/>
    </source>
</evidence>
<keyword evidence="6 8" id="KW-0472">Membrane</keyword>
<dbReference type="Pfam" id="PF00593">
    <property type="entry name" value="TonB_dep_Rec_b-barrel"/>
    <property type="match status" value="1"/>
</dbReference>
<dbReference type="NCBIfam" id="TIGR04057">
    <property type="entry name" value="SusC_RagA_signa"/>
    <property type="match status" value="1"/>
</dbReference>
<dbReference type="InterPro" id="IPR012910">
    <property type="entry name" value="Plug_dom"/>
</dbReference>
<dbReference type="Gene3D" id="2.170.130.10">
    <property type="entry name" value="TonB-dependent receptor, plug domain"/>
    <property type="match status" value="1"/>
</dbReference>
<dbReference type="Proteomes" id="UP001500167">
    <property type="component" value="Unassembled WGS sequence"/>
</dbReference>
<dbReference type="NCBIfam" id="TIGR04056">
    <property type="entry name" value="OMP_RagA_SusC"/>
    <property type="match status" value="1"/>
</dbReference>
<dbReference type="Pfam" id="PF13715">
    <property type="entry name" value="CarbopepD_reg_2"/>
    <property type="match status" value="1"/>
</dbReference>
<gene>
    <name evidence="12" type="ORF">GCM10022218_22210</name>
</gene>
<dbReference type="SUPFAM" id="SSF49464">
    <property type="entry name" value="Carboxypeptidase regulatory domain-like"/>
    <property type="match status" value="1"/>
</dbReference>
<dbReference type="InterPro" id="IPR036942">
    <property type="entry name" value="Beta-barrel_TonB_sf"/>
</dbReference>
<evidence type="ECO:0000256" key="6">
    <source>
        <dbReference type="ARBA" id="ARBA00023136"/>
    </source>
</evidence>
<keyword evidence="5 9" id="KW-0798">TonB box</keyword>
<evidence type="ECO:0000256" key="7">
    <source>
        <dbReference type="ARBA" id="ARBA00023237"/>
    </source>
</evidence>
<organism evidence="12 13">
    <name type="scientific">Sphingobacterium ginsenosidimutans</name>
    <dbReference type="NCBI Taxonomy" id="687845"/>
    <lineage>
        <taxon>Bacteria</taxon>
        <taxon>Pseudomonadati</taxon>
        <taxon>Bacteroidota</taxon>
        <taxon>Sphingobacteriia</taxon>
        <taxon>Sphingobacteriales</taxon>
        <taxon>Sphingobacteriaceae</taxon>
        <taxon>Sphingobacterium</taxon>
    </lineage>
</organism>
<dbReference type="EMBL" id="BAAAZK010000006">
    <property type="protein sequence ID" value="GAA4175828.1"/>
    <property type="molecule type" value="Genomic_DNA"/>
</dbReference>
<comment type="caution">
    <text evidence="12">The sequence shown here is derived from an EMBL/GenBank/DDBJ whole genome shotgun (WGS) entry which is preliminary data.</text>
</comment>
<dbReference type="Pfam" id="PF07715">
    <property type="entry name" value="Plug"/>
    <property type="match status" value="1"/>
</dbReference>
<dbReference type="SUPFAM" id="SSF56935">
    <property type="entry name" value="Porins"/>
    <property type="match status" value="1"/>
</dbReference>
<evidence type="ECO:0000256" key="4">
    <source>
        <dbReference type="ARBA" id="ARBA00022692"/>
    </source>
</evidence>
<feature type="domain" description="TonB-dependent receptor plug" evidence="11">
    <location>
        <begin position="125"/>
        <end position="225"/>
    </location>
</feature>
<reference evidence="13" key="1">
    <citation type="journal article" date="2019" name="Int. J. Syst. Evol. Microbiol.">
        <title>The Global Catalogue of Microorganisms (GCM) 10K type strain sequencing project: providing services to taxonomists for standard genome sequencing and annotation.</title>
        <authorList>
            <consortium name="The Broad Institute Genomics Platform"/>
            <consortium name="The Broad Institute Genome Sequencing Center for Infectious Disease"/>
            <person name="Wu L."/>
            <person name="Ma J."/>
        </authorList>
    </citation>
    <scope>NUCLEOTIDE SEQUENCE [LARGE SCALE GENOMIC DNA]</scope>
    <source>
        <strain evidence="13">JCM 16722</strain>
    </source>
</reference>
<keyword evidence="13" id="KW-1185">Reference proteome</keyword>
<dbReference type="InterPro" id="IPR000531">
    <property type="entry name" value="Beta-barrel_TonB"/>
</dbReference>
<dbReference type="InterPro" id="IPR037066">
    <property type="entry name" value="Plug_dom_sf"/>
</dbReference>
<evidence type="ECO:0000256" key="1">
    <source>
        <dbReference type="ARBA" id="ARBA00004571"/>
    </source>
</evidence>